<feature type="domain" description="HTH myb-type" evidence="7">
    <location>
        <begin position="62"/>
        <end position="116"/>
    </location>
</feature>
<keyword evidence="2" id="KW-0677">Repeat</keyword>
<feature type="domain" description="Myb-like" evidence="6">
    <location>
        <begin position="9"/>
        <end position="61"/>
    </location>
</feature>
<proteinExistence type="evidence at transcript level"/>
<evidence type="ECO:0000256" key="2">
    <source>
        <dbReference type="ARBA" id="ARBA00022737"/>
    </source>
</evidence>
<dbReference type="Pfam" id="PF00249">
    <property type="entry name" value="Myb_DNA-binding"/>
    <property type="match status" value="2"/>
</dbReference>
<comment type="subcellular location">
    <subcellularLocation>
        <location evidence="1">Nucleus</location>
    </subcellularLocation>
</comment>
<dbReference type="EMBL" id="MG676670">
    <property type="protein sequence ID" value="AWS00948.1"/>
    <property type="molecule type" value="mRNA"/>
</dbReference>
<dbReference type="InterPro" id="IPR015495">
    <property type="entry name" value="Myb_TF_plants"/>
</dbReference>
<feature type="domain" description="HTH myb-type" evidence="7">
    <location>
        <begin position="9"/>
        <end position="61"/>
    </location>
</feature>
<dbReference type="OrthoDB" id="2143914at2759"/>
<keyword evidence="3" id="KW-0238">DNA-binding</keyword>
<dbReference type="InterPro" id="IPR009057">
    <property type="entry name" value="Homeodomain-like_sf"/>
</dbReference>
<reference evidence="8" key="1">
    <citation type="journal article" date="2018" name="Metab. Eng.">
        <title>An engineered combinatorial module of transcription factors boosts production of monoterpenoid indole alkaloids in Catharanthus roseus.</title>
        <authorList>
            <person name="Schweizer F."/>
            <person name="Colinas M."/>
            <person name="Pollier J."/>
            <person name="Van Moerkercke A."/>
            <person name="Bossche R.V."/>
            <person name="de Clercq R."/>
            <person name="Goossens A."/>
        </authorList>
    </citation>
    <scope>NUCLEOTIDE SEQUENCE</scope>
</reference>
<dbReference type="PANTHER" id="PTHR47999:SF70">
    <property type="entry name" value="ANTHOCYANIN REGULATORY C1 PROTEIN-LIKE"/>
    <property type="match status" value="1"/>
</dbReference>
<sequence length="267" mass="30042">MGRSPCCVKEGLNKGAWTSQEDKILTEYIKVHGEGKWRNLPKKAGLKRCGKSCRLRWLNYLRPDIKRGNITNDEEDLIIRLHKLLGNRWSLIAGRLPGRTDNEIKNYWNTNIGKRLLVGHHHHPSSSTTGSKPSSSIKSSRAKKNLSKKGSSCVVRTKATRCTKVFIDAELEQTQKPGIMATKEDGIIEKTGLETEAVAMAMAAAKVSKDNSSNFLMDIEMDEKFLYEFFRGEFITSCDLKTRQDSELGSVASLLDPSDLNWLLQDQ</sequence>
<dbReference type="GO" id="GO:0005634">
    <property type="term" value="C:nucleus"/>
    <property type="evidence" value="ECO:0007669"/>
    <property type="project" value="UniProtKB-SubCell"/>
</dbReference>
<dbReference type="SMART" id="SM00717">
    <property type="entry name" value="SANT"/>
    <property type="match status" value="2"/>
</dbReference>
<dbReference type="Gene3D" id="1.10.10.60">
    <property type="entry name" value="Homeodomain-like"/>
    <property type="match status" value="2"/>
</dbReference>
<evidence type="ECO:0000256" key="3">
    <source>
        <dbReference type="ARBA" id="ARBA00023125"/>
    </source>
</evidence>
<dbReference type="CDD" id="cd00167">
    <property type="entry name" value="SANT"/>
    <property type="match status" value="2"/>
</dbReference>
<dbReference type="InterPro" id="IPR001005">
    <property type="entry name" value="SANT/Myb"/>
</dbReference>
<evidence type="ECO:0000256" key="4">
    <source>
        <dbReference type="ARBA" id="ARBA00023242"/>
    </source>
</evidence>
<evidence type="ECO:0000313" key="8">
    <source>
        <dbReference type="EMBL" id="AWS00948.1"/>
    </source>
</evidence>
<dbReference type="InterPro" id="IPR017930">
    <property type="entry name" value="Myb_dom"/>
</dbReference>
<feature type="compositionally biased region" description="Low complexity" evidence="5">
    <location>
        <begin position="125"/>
        <end position="139"/>
    </location>
</feature>
<dbReference type="AlphaFoldDB" id="A0A2U9IY27"/>
<dbReference type="GO" id="GO:0003677">
    <property type="term" value="F:DNA binding"/>
    <property type="evidence" value="ECO:0007669"/>
    <property type="project" value="UniProtKB-KW"/>
</dbReference>
<dbReference type="PROSITE" id="PS50090">
    <property type="entry name" value="MYB_LIKE"/>
    <property type="match status" value="2"/>
</dbReference>
<feature type="domain" description="Myb-like" evidence="6">
    <location>
        <begin position="62"/>
        <end position="112"/>
    </location>
</feature>
<evidence type="ECO:0000256" key="1">
    <source>
        <dbReference type="ARBA" id="ARBA00004123"/>
    </source>
</evidence>
<evidence type="ECO:0000259" key="6">
    <source>
        <dbReference type="PROSITE" id="PS50090"/>
    </source>
</evidence>
<protein>
    <submittedName>
        <fullName evidence="8">MYB domain containing protein transparent testa 2b</fullName>
    </submittedName>
</protein>
<keyword evidence="4" id="KW-0539">Nucleus</keyword>
<dbReference type="PANTHER" id="PTHR47999">
    <property type="entry name" value="TRANSCRIPTION FACTOR MYB8-RELATED-RELATED"/>
    <property type="match status" value="1"/>
</dbReference>
<dbReference type="PROSITE" id="PS51294">
    <property type="entry name" value="HTH_MYB"/>
    <property type="match status" value="2"/>
</dbReference>
<organism evidence="8">
    <name type="scientific">Catharanthus roseus</name>
    <name type="common">Madagascar periwinkle</name>
    <name type="synonym">Vinca rosea</name>
    <dbReference type="NCBI Taxonomy" id="4058"/>
    <lineage>
        <taxon>Eukaryota</taxon>
        <taxon>Viridiplantae</taxon>
        <taxon>Streptophyta</taxon>
        <taxon>Embryophyta</taxon>
        <taxon>Tracheophyta</taxon>
        <taxon>Spermatophyta</taxon>
        <taxon>Magnoliopsida</taxon>
        <taxon>eudicotyledons</taxon>
        <taxon>Gunneridae</taxon>
        <taxon>Pentapetalae</taxon>
        <taxon>asterids</taxon>
        <taxon>lamiids</taxon>
        <taxon>Gentianales</taxon>
        <taxon>Apocynaceae</taxon>
        <taxon>Rauvolfioideae</taxon>
        <taxon>Vinceae</taxon>
        <taxon>Catharanthinae</taxon>
        <taxon>Catharanthus</taxon>
    </lineage>
</organism>
<evidence type="ECO:0000259" key="7">
    <source>
        <dbReference type="PROSITE" id="PS51294"/>
    </source>
</evidence>
<evidence type="ECO:0000256" key="5">
    <source>
        <dbReference type="SAM" id="MobiDB-lite"/>
    </source>
</evidence>
<dbReference type="SUPFAM" id="SSF46689">
    <property type="entry name" value="Homeodomain-like"/>
    <property type="match status" value="1"/>
</dbReference>
<feature type="region of interest" description="Disordered" evidence="5">
    <location>
        <begin position="119"/>
        <end position="149"/>
    </location>
</feature>
<name>A0A2U9IY27_CATRO</name>
<accession>A0A2U9IY27</accession>
<dbReference type="FunFam" id="1.10.10.60:FF:000001">
    <property type="entry name" value="MYB-related transcription factor"/>
    <property type="match status" value="1"/>
</dbReference>
<gene>
    <name evidence="8" type="primary">R2R3MYBTT2b</name>
</gene>